<dbReference type="RefSeq" id="XP_021858118.1">
    <property type="nucleotide sequence ID" value="XM_022002426.1"/>
</dbReference>
<proteinExistence type="predicted"/>
<dbReference type="SUPFAM" id="SSF52047">
    <property type="entry name" value="RNI-like"/>
    <property type="match status" value="1"/>
</dbReference>
<dbReference type="PANTHER" id="PTHR31900:SF31">
    <property type="entry name" value="F-BOX_LRR-REPEAT PROTEIN 13-LIKE"/>
    <property type="match status" value="1"/>
</dbReference>
<gene>
    <name evidence="2 3" type="primary">LOC110797324</name>
</gene>
<reference evidence="1" key="1">
    <citation type="journal article" date="2021" name="Nat. Commun.">
        <title>Genomic analyses provide insights into spinach domestication and the genetic basis of agronomic traits.</title>
        <authorList>
            <person name="Cai X."/>
            <person name="Sun X."/>
            <person name="Xu C."/>
            <person name="Sun H."/>
            <person name="Wang X."/>
            <person name="Ge C."/>
            <person name="Zhang Z."/>
            <person name="Wang Q."/>
            <person name="Fei Z."/>
            <person name="Jiao C."/>
            <person name="Wang Q."/>
        </authorList>
    </citation>
    <scope>NUCLEOTIDE SEQUENCE [LARGE SCALE GENOMIC DNA]</scope>
    <source>
        <strain evidence="1">cv. Varoflay</strain>
    </source>
</reference>
<keyword evidence="1" id="KW-1185">Reference proteome</keyword>
<dbReference type="RefSeq" id="XP_056694478.1">
    <property type="nucleotide sequence ID" value="XM_056838500.1"/>
</dbReference>
<protein>
    <submittedName>
        <fullName evidence="2 3">F-box/LRR-repeat protein At1g06630</fullName>
    </submittedName>
</protein>
<dbReference type="InterPro" id="IPR032675">
    <property type="entry name" value="LRR_dom_sf"/>
</dbReference>
<organism evidence="1 3">
    <name type="scientific">Spinacia oleracea</name>
    <name type="common">Spinach</name>
    <dbReference type="NCBI Taxonomy" id="3562"/>
    <lineage>
        <taxon>Eukaryota</taxon>
        <taxon>Viridiplantae</taxon>
        <taxon>Streptophyta</taxon>
        <taxon>Embryophyta</taxon>
        <taxon>Tracheophyta</taxon>
        <taxon>Spermatophyta</taxon>
        <taxon>Magnoliopsida</taxon>
        <taxon>eudicotyledons</taxon>
        <taxon>Gunneridae</taxon>
        <taxon>Pentapetalae</taxon>
        <taxon>Caryophyllales</taxon>
        <taxon>Chenopodiaceae</taxon>
        <taxon>Chenopodioideae</taxon>
        <taxon>Anserineae</taxon>
        <taxon>Spinacia</taxon>
    </lineage>
</organism>
<evidence type="ECO:0000313" key="1">
    <source>
        <dbReference type="Proteomes" id="UP000813463"/>
    </source>
</evidence>
<name>A0A9R0K553_SPIOL</name>
<dbReference type="AlphaFoldDB" id="A0A9R0K553"/>
<dbReference type="KEGG" id="soe:110797324"/>
<dbReference type="GeneID" id="110797324"/>
<dbReference type="Proteomes" id="UP000813463">
    <property type="component" value="Chromosome 3"/>
</dbReference>
<reference evidence="3" key="2">
    <citation type="submission" date="2025-05" db="UniProtKB">
        <authorList>
            <consortium name="RefSeq"/>
        </authorList>
    </citation>
    <scope>IDENTIFICATION</scope>
    <source>
        <tissue evidence="3">Leaf</tissue>
    </source>
</reference>
<evidence type="ECO:0000313" key="2">
    <source>
        <dbReference type="RefSeq" id="XP_021858118.1"/>
    </source>
</evidence>
<evidence type="ECO:0000313" key="3">
    <source>
        <dbReference type="RefSeq" id="XP_056694478.1"/>
    </source>
</evidence>
<dbReference type="InterPro" id="IPR050232">
    <property type="entry name" value="FBL13/AtMIF1-like"/>
</dbReference>
<accession>A0A9R0K553</accession>
<sequence length="311" mass="36222">MPNCVFETASLVDINMRFGNMEFEPYICDGISFINLPNLRKLDLFLYDSHRYLLGTLFKSLPLLEDLELWLNLTENDHSIGISAPNLKRLFIHLTDHKTCRFSIDAPKLEYCNTGGYFYHFVNSPSSLQEVELRLSDTIYRDDDYYDDDEYEYLEPILGLIDGITCVRSLRLYGNGGHLLSYLSNLGIDMPVFRNLTHLRFSIVNVLRDKLPDCILGNLKRLEIGGLKLIDYYVEIEWLEHTLNNAPLLEELHVTMDINCQGNPDYEQKEYNFCKTFFRRSWSCRIEFCGQSIIASSSNLRNGRLTCEMRL</sequence>
<dbReference type="PANTHER" id="PTHR31900">
    <property type="entry name" value="F-BOX/RNI SUPERFAMILY PROTEIN-RELATED"/>
    <property type="match status" value="1"/>
</dbReference>
<dbReference type="Gene3D" id="3.80.10.10">
    <property type="entry name" value="Ribonuclease Inhibitor"/>
    <property type="match status" value="1"/>
</dbReference>